<evidence type="ECO:0000313" key="1">
    <source>
        <dbReference type="EMBL" id="VYU05088.1"/>
    </source>
</evidence>
<protein>
    <submittedName>
        <fullName evidence="1">Uncharacterized protein</fullName>
    </submittedName>
</protein>
<name>A0A6N3BR13_9BACT</name>
<dbReference type="RefSeq" id="WP_008620412.1">
    <property type="nucleotide sequence ID" value="NZ_AP025941.1"/>
</dbReference>
<gene>
    <name evidence="1" type="ORF">PCLFYP37_01781</name>
</gene>
<dbReference type="EMBL" id="CACRUT010000013">
    <property type="protein sequence ID" value="VYU05088.1"/>
    <property type="molecule type" value="Genomic_DNA"/>
</dbReference>
<dbReference type="GeneID" id="93559188"/>
<reference evidence="1" key="1">
    <citation type="submission" date="2019-11" db="EMBL/GenBank/DDBJ databases">
        <authorList>
            <person name="Feng L."/>
        </authorList>
    </citation>
    <scope>NUCLEOTIDE SEQUENCE</scope>
    <source>
        <strain evidence="1">PclaraLFYP37</strain>
    </source>
</reference>
<sequence length="53" mass="5829">MKKTYQAPAVEVMGLDGDRHVMMASNSLPGVNESPSDTEYGSQANVSIWDDIW</sequence>
<proteinExistence type="predicted"/>
<accession>A0A6N3BR13</accession>
<organism evidence="1">
    <name type="scientific">Paraprevotella clara</name>
    <dbReference type="NCBI Taxonomy" id="454154"/>
    <lineage>
        <taxon>Bacteria</taxon>
        <taxon>Pseudomonadati</taxon>
        <taxon>Bacteroidota</taxon>
        <taxon>Bacteroidia</taxon>
        <taxon>Bacteroidales</taxon>
        <taxon>Prevotellaceae</taxon>
        <taxon>Paraprevotella</taxon>
    </lineage>
</organism>
<dbReference type="AlphaFoldDB" id="A0A6N3BR13"/>